<protein>
    <submittedName>
        <fullName evidence="1">Uncharacterized protein</fullName>
    </submittedName>
</protein>
<evidence type="ECO:0000313" key="1">
    <source>
        <dbReference type="EMBL" id="XCD08336.1"/>
    </source>
</evidence>
<organism evidence="1">
    <name type="scientific">Dulem virus 42</name>
    <dbReference type="NCBI Taxonomy" id="3145760"/>
    <lineage>
        <taxon>Viruses</taxon>
        <taxon>Duplodnaviria</taxon>
        <taxon>Heunggongvirae</taxon>
        <taxon>Uroviricota</taxon>
        <taxon>Caudoviricetes</taxon>
    </lineage>
</organism>
<accession>A0AAU8B9W5</accession>
<reference evidence="1" key="1">
    <citation type="submission" date="2024-03" db="EMBL/GenBank/DDBJ databases">
        <title>Diverse circular DNA viruses in blood, oral, and fecal samples of captive lemurs.</title>
        <authorList>
            <person name="Paietta E.N."/>
            <person name="Kraberger S."/>
            <person name="Lund M.C."/>
            <person name="Custer J.M."/>
            <person name="Vargas K.M."/>
            <person name="Ehmke E.E."/>
            <person name="Yoder A.D."/>
            <person name="Varsani A."/>
        </authorList>
    </citation>
    <scope>NUCLEOTIDE SEQUENCE</scope>
    <source>
        <strain evidence="1">Duke_30FF_63</strain>
    </source>
</reference>
<sequence length="124" mass="14194">MPNKIIKQEEVITILSSPYDENAVLRHPLVVLECNSTGDIMKIFIDRYTTPTEVDLTYCRIPFSFNVLNYDDNDTNDGAVHSYCELPYSCFEDLVNGALVLYMTYKTGLNQPKKQTSKEKEADK</sequence>
<dbReference type="EMBL" id="PP511876">
    <property type="protein sequence ID" value="XCD08336.1"/>
    <property type="molecule type" value="Genomic_DNA"/>
</dbReference>
<proteinExistence type="predicted"/>
<name>A0AAU8B9W5_9CAUD</name>